<dbReference type="InterPro" id="IPR036390">
    <property type="entry name" value="WH_DNA-bd_sf"/>
</dbReference>
<dbReference type="GO" id="GO:0003700">
    <property type="term" value="F:DNA-binding transcription factor activity"/>
    <property type="evidence" value="ECO:0007669"/>
    <property type="project" value="InterPro"/>
</dbReference>
<dbReference type="InterPro" id="IPR043129">
    <property type="entry name" value="ATPase_NBD"/>
</dbReference>
<comment type="similarity">
    <text evidence="1">Belongs to the ROK (NagC/XylR) family.</text>
</comment>
<keyword evidence="3" id="KW-0808">Transferase</keyword>
<feature type="domain" description="HTH marR-type" evidence="2">
    <location>
        <begin position="2"/>
        <end position="42"/>
    </location>
</feature>
<dbReference type="RefSeq" id="WP_018783808.1">
    <property type="nucleotide sequence ID" value="NZ_FMCV01000003.1"/>
</dbReference>
<proteinExistence type="inferred from homology"/>
<dbReference type="SUPFAM" id="SSF53067">
    <property type="entry name" value="Actin-like ATPase domain"/>
    <property type="match status" value="1"/>
</dbReference>
<dbReference type="EMBL" id="FMCV01000003">
    <property type="protein sequence ID" value="SCE81835.1"/>
    <property type="molecule type" value="Genomic_DNA"/>
</dbReference>
<evidence type="ECO:0000313" key="4">
    <source>
        <dbReference type="Proteomes" id="UP000198551"/>
    </source>
</evidence>
<dbReference type="PANTHER" id="PTHR18964">
    <property type="entry name" value="ROK (REPRESSOR, ORF, KINASE) FAMILY"/>
    <property type="match status" value="1"/>
</dbReference>
<dbReference type="Gene3D" id="3.30.420.40">
    <property type="match status" value="2"/>
</dbReference>
<evidence type="ECO:0000313" key="3">
    <source>
        <dbReference type="EMBL" id="SCE81835.1"/>
    </source>
</evidence>
<dbReference type="Proteomes" id="UP000198551">
    <property type="component" value="Unassembled WGS sequence"/>
</dbReference>
<dbReference type="InterPro" id="IPR036388">
    <property type="entry name" value="WH-like_DNA-bd_sf"/>
</dbReference>
<dbReference type="GO" id="GO:0016301">
    <property type="term" value="F:kinase activity"/>
    <property type="evidence" value="ECO:0007669"/>
    <property type="project" value="UniProtKB-KW"/>
</dbReference>
<reference evidence="4" key="1">
    <citation type="submission" date="2016-06" db="EMBL/GenBank/DDBJ databases">
        <authorList>
            <person name="Varghese N."/>
        </authorList>
    </citation>
    <scope>NUCLEOTIDE SEQUENCE [LARGE SCALE GENOMIC DNA]</scope>
    <source>
        <strain evidence="4">DSM 45555</strain>
    </source>
</reference>
<dbReference type="Pfam" id="PF00480">
    <property type="entry name" value="ROK"/>
    <property type="match status" value="1"/>
</dbReference>
<dbReference type="InterPro" id="IPR000835">
    <property type="entry name" value="HTH_MarR-typ"/>
</dbReference>
<dbReference type="InterPro" id="IPR000600">
    <property type="entry name" value="ROK"/>
</dbReference>
<protein>
    <submittedName>
        <fullName evidence="3">Sugar kinase of the NBD/HSP70 family, may contain an N-terminal HTH domain</fullName>
    </submittedName>
</protein>
<name>A0A1C4VDM1_9ACTN</name>
<evidence type="ECO:0000259" key="2">
    <source>
        <dbReference type="Pfam" id="PF12802"/>
    </source>
</evidence>
<sequence length="400" mass="41876">MLRYLNTRGPASRAAIAAETGLNKTTVSSLISELQARGLVVETGLRQAGAVGRPGRVISLDGATVGALGLEINVDYIATHGLDLTGRTLIDRRIGFDAMGSDVDRSLERLVAVVREALADLAAARLRVMGITVAVPGLVNVETGTVLYAPNLGWRDVPVAQRLAAGSAPIPVRVDNDANLAALAEYTAGVAAGTPDLVYLTGEVGVGGGVISGGRLLRGGDGFAGEVGHLPVDPNGDLCGCGRTGCWETKVGLAALLRMAAPDHAYGRPDSGPVRVPEERLTEIERRQAAGDPRVEQALREIARWLGIGGAILANLLNPRVIVLGGYFARFRGHLIAEAQAQLDRLVVAGADARCQFVASELDFRAAAHGAAHVAVEQVLADPTMVAMLPAKSQPTWRRR</sequence>
<dbReference type="Gene3D" id="1.10.10.10">
    <property type="entry name" value="Winged helix-like DNA-binding domain superfamily/Winged helix DNA-binding domain"/>
    <property type="match status" value="1"/>
</dbReference>
<dbReference type="Pfam" id="PF12802">
    <property type="entry name" value="MarR_2"/>
    <property type="match status" value="1"/>
</dbReference>
<keyword evidence="3" id="KW-0418">Kinase</keyword>
<keyword evidence="4" id="KW-1185">Reference proteome</keyword>
<organism evidence="3 4">
    <name type="scientific">Micromonospora marina</name>
    <dbReference type="NCBI Taxonomy" id="307120"/>
    <lineage>
        <taxon>Bacteria</taxon>
        <taxon>Bacillati</taxon>
        <taxon>Actinomycetota</taxon>
        <taxon>Actinomycetes</taxon>
        <taxon>Micromonosporales</taxon>
        <taxon>Micromonosporaceae</taxon>
        <taxon>Micromonospora</taxon>
    </lineage>
</organism>
<dbReference type="PANTHER" id="PTHR18964:SF149">
    <property type="entry name" value="BIFUNCTIONAL UDP-N-ACETYLGLUCOSAMINE 2-EPIMERASE_N-ACETYLMANNOSAMINE KINASE"/>
    <property type="match status" value="1"/>
</dbReference>
<dbReference type="SUPFAM" id="SSF46785">
    <property type="entry name" value="Winged helix' DNA-binding domain"/>
    <property type="match status" value="1"/>
</dbReference>
<accession>A0A1C4VDM1</accession>
<gene>
    <name evidence="3" type="ORF">GA0070215_10382</name>
</gene>
<dbReference type="AlphaFoldDB" id="A0A1C4VDM1"/>
<evidence type="ECO:0000256" key="1">
    <source>
        <dbReference type="ARBA" id="ARBA00006479"/>
    </source>
</evidence>